<dbReference type="OrthoDB" id="9785180at2"/>
<evidence type="ECO:0000313" key="1">
    <source>
        <dbReference type="EMBL" id="AZQ45249.1"/>
    </source>
</evidence>
<dbReference type="KEGG" id="noj:EJ995_11935"/>
<accession>A0A3S9N1X9</accession>
<dbReference type="GO" id="GO:0016853">
    <property type="term" value="F:isomerase activity"/>
    <property type="evidence" value="ECO:0007669"/>
    <property type="project" value="UniProtKB-KW"/>
</dbReference>
<keyword evidence="1" id="KW-0413">Isomerase</keyword>
<organism evidence="1 2">
    <name type="scientific">Nonlabens ponticola</name>
    <dbReference type="NCBI Taxonomy" id="2496866"/>
    <lineage>
        <taxon>Bacteria</taxon>
        <taxon>Pseudomonadati</taxon>
        <taxon>Bacteroidota</taxon>
        <taxon>Flavobacteriia</taxon>
        <taxon>Flavobacteriales</taxon>
        <taxon>Flavobacteriaceae</taxon>
        <taxon>Nonlabens</taxon>
    </lineage>
</organism>
<evidence type="ECO:0000313" key="2">
    <source>
        <dbReference type="Proteomes" id="UP000279600"/>
    </source>
</evidence>
<dbReference type="AlphaFoldDB" id="A0A3S9N1X9"/>
<dbReference type="EMBL" id="CP034549">
    <property type="protein sequence ID" value="AZQ45249.1"/>
    <property type="molecule type" value="Genomic_DNA"/>
</dbReference>
<keyword evidence="2" id="KW-1185">Reference proteome</keyword>
<protein>
    <submittedName>
        <fullName evidence="1">Peptidyl-prolyl cis-trans isomerase</fullName>
    </submittedName>
</protein>
<sequence length="272" mass="31653">MTIVSCEFFTNQEQPDAVAQLGDAYLTRAEILSILPADYTTADSVLIVQKYIDDWTTDQMLLRNARKNITQDKQDDLQLLIKKYQMELYTQAYLQELVKANLDTTFSKSTIEQYFQERKEEFKLNEELVKFRYISLDASYPDVEEIYKLFKRNDLKSVKALDSLSLGYRNYSLNDDVWVNRGTVLERISPITAANAADYLKPGSNWKLEDSLGVYLVHVKDVLKRGEQAPLSYVQPTIKQILRNQRKLTYIKNLEKELLDDAIQNKRLKVNP</sequence>
<proteinExistence type="predicted"/>
<gene>
    <name evidence="1" type="ORF">EJ995_11935</name>
</gene>
<reference evidence="1 2" key="1">
    <citation type="submission" date="2018-12" db="EMBL/GenBank/DDBJ databases">
        <title>Complete genome of Nonlabens sp. MJ115.</title>
        <authorList>
            <person name="Choi H.S."/>
            <person name="Jung J."/>
        </authorList>
    </citation>
    <scope>NUCLEOTIDE SEQUENCE [LARGE SCALE GENOMIC DNA]</scope>
    <source>
        <strain evidence="1 2">MJ115</strain>
    </source>
</reference>
<name>A0A3S9N1X9_9FLAO</name>
<dbReference type="Proteomes" id="UP000279600">
    <property type="component" value="Chromosome"/>
</dbReference>